<dbReference type="Proteomes" id="UP000054107">
    <property type="component" value="Unassembled WGS sequence"/>
</dbReference>
<evidence type="ECO:0000313" key="2">
    <source>
        <dbReference type="Proteomes" id="UP000054107"/>
    </source>
</evidence>
<organism evidence="1 2">
    <name type="scientific">Parasitella parasitica</name>
    <dbReference type="NCBI Taxonomy" id="35722"/>
    <lineage>
        <taxon>Eukaryota</taxon>
        <taxon>Fungi</taxon>
        <taxon>Fungi incertae sedis</taxon>
        <taxon>Mucoromycota</taxon>
        <taxon>Mucoromycotina</taxon>
        <taxon>Mucoromycetes</taxon>
        <taxon>Mucorales</taxon>
        <taxon>Mucorineae</taxon>
        <taxon>Mucoraceae</taxon>
        <taxon>Parasitella</taxon>
    </lineage>
</organism>
<keyword evidence="2" id="KW-1185">Reference proteome</keyword>
<accession>A0A0B7NG82</accession>
<gene>
    <name evidence="1" type="primary">PARPA_08726.1 scaffold 33880</name>
</gene>
<protein>
    <submittedName>
        <fullName evidence="1">Uncharacterized protein</fullName>
    </submittedName>
</protein>
<sequence length="164" mass="17937">MLLRTLLSISLTKQSVVNKVSLSNISALIDDCGLNPDDGDDFSSGFNSVDDVQEDTEDYRACSTSLSSIVRNDSSNEVRVALLNIVKKILQQASNYASTYSKHVLKTALLLMKYEFIVVDGKIQLTPTDGRNALIVLLSVYLDGNVFVSKPLNRQCVQTEDASG</sequence>
<evidence type="ECO:0000313" key="1">
    <source>
        <dbReference type="EMBL" id="CEP14542.1"/>
    </source>
</evidence>
<dbReference type="AlphaFoldDB" id="A0A0B7NG82"/>
<reference evidence="1 2" key="1">
    <citation type="submission" date="2014-09" db="EMBL/GenBank/DDBJ databases">
        <authorList>
            <person name="Ellenberger Sabrina"/>
        </authorList>
    </citation>
    <scope>NUCLEOTIDE SEQUENCE [LARGE SCALE GENOMIC DNA]</scope>
    <source>
        <strain evidence="1 2">CBS 412.66</strain>
    </source>
</reference>
<proteinExistence type="predicted"/>
<name>A0A0B7NG82_9FUNG</name>
<dbReference type="EMBL" id="LN731324">
    <property type="protein sequence ID" value="CEP14542.1"/>
    <property type="molecule type" value="Genomic_DNA"/>
</dbReference>